<keyword evidence="1" id="KW-0472">Membrane</keyword>
<reference evidence="2 5" key="3">
    <citation type="submission" date="2020-11" db="EMBL/GenBank/DDBJ databases">
        <authorList>
            <consortium name="Pathogen Informatics"/>
        </authorList>
    </citation>
    <scope>NUCLEOTIDE SEQUENCE [LARGE SCALE GENOMIC DNA]</scope>
    <source>
        <strain evidence="2 5">NCTC12218</strain>
    </source>
</reference>
<evidence type="ECO:0000313" key="4">
    <source>
        <dbReference type="EMBL" id="SUM88245.1"/>
    </source>
</evidence>
<dbReference type="Proteomes" id="UP000264146">
    <property type="component" value="Chromosome"/>
</dbReference>
<feature type="transmembrane region" description="Helical" evidence="1">
    <location>
        <begin position="281"/>
        <end position="299"/>
    </location>
</feature>
<dbReference type="EMBL" id="UHEF01000001">
    <property type="protein sequence ID" value="SUM88245.1"/>
    <property type="molecule type" value="Genomic_DNA"/>
</dbReference>
<evidence type="ECO:0000313" key="6">
    <source>
        <dbReference type="Proteomes" id="UP000572988"/>
    </source>
</evidence>
<dbReference type="GO" id="GO:0005524">
    <property type="term" value="F:ATP binding"/>
    <property type="evidence" value="ECO:0007669"/>
    <property type="project" value="UniProtKB-KW"/>
</dbReference>
<organism evidence="4">
    <name type="scientific">Staphylococcus schleiferi</name>
    <dbReference type="NCBI Taxonomy" id="1295"/>
    <lineage>
        <taxon>Bacteria</taxon>
        <taxon>Bacillati</taxon>
        <taxon>Bacillota</taxon>
        <taxon>Bacilli</taxon>
        <taxon>Bacillales</taxon>
        <taxon>Staphylococcaceae</taxon>
        <taxon>Staphylococcus</taxon>
    </lineage>
</organism>
<keyword evidence="1" id="KW-1133">Transmembrane helix</keyword>
<reference evidence="3 6" key="1">
    <citation type="submission" date="2018-01" db="EMBL/GenBank/DDBJ databases">
        <title>Complete genome sequence of Staphylococcus Scheliferi isolated from human.</title>
        <authorList>
            <person name="Abouelkhair M.A."/>
            <person name="Bemis D.A."/>
            <person name="Kania S.A."/>
        </authorList>
    </citation>
    <scope>NUCLEOTIDE SEQUENCE [LARGE SCALE GENOMIC DNA]</scope>
    <source>
        <strain evidence="3 6">ATCC 43808</strain>
    </source>
</reference>
<sequence>MTAAKELFQKRLKALRAEKNYYNRFIFNGHFSVFLLILFGAFILGYGQWLKNVPKDVNYALIIGIVLSITSLFPLKTLLKDADRLFLLPFEKQMRAYIKESIQYSYLARIPLQIVLLIITYPLVHTVYPDRMHAFILVVLMAFIFPLLGLIIKWQWYRYRLENWSVQLILFLVYLSGYYLILGPFDIKGVGSIVILLALIVLFNRLNQKSHFPWEFMIKQAHQHQINYYKFVNMFTDVKGIQEQAVRRRYLDFLLKTPKPFNDKQMYPFLFKRNFLRGRDAFNLTLRLVIIAIALMIWLSHPIVSAIIGGLSMYIIVLQMSQFYKQEAYSLWPQVWPVSEMHVIEGYRKFLQHTVLIIGIILSIVYIILNISYFYLFILFFIVGYLTVNATIKKLKYQESLLKD</sequence>
<dbReference type="InterPro" id="IPR010288">
    <property type="entry name" value="EcsB_ABC"/>
</dbReference>
<dbReference type="PIRSF" id="PIRSF037259">
    <property type="entry name" value="EcsB_ABC"/>
    <property type="match status" value="1"/>
</dbReference>
<feature type="transmembrane region" description="Helical" evidence="1">
    <location>
        <begin position="164"/>
        <end position="181"/>
    </location>
</feature>
<feature type="transmembrane region" description="Helical" evidence="1">
    <location>
        <begin position="21"/>
        <end position="45"/>
    </location>
</feature>
<keyword evidence="3" id="KW-0547">Nucleotide-binding</keyword>
<evidence type="ECO:0000313" key="2">
    <source>
        <dbReference type="EMBL" id="CAD7359387.1"/>
    </source>
</evidence>
<dbReference type="Proteomes" id="UP000572988">
    <property type="component" value="Unassembled WGS sequence"/>
</dbReference>
<feature type="transmembrane region" description="Helical" evidence="1">
    <location>
        <begin position="187"/>
        <end position="206"/>
    </location>
</feature>
<feature type="transmembrane region" description="Helical" evidence="1">
    <location>
        <begin position="350"/>
        <end position="368"/>
    </location>
</feature>
<keyword evidence="1" id="KW-0812">Transmembrane</keyword>
<dbReference type="GO" id="GO:0016020">
    <property type="term" value="C:membrane"/>
    <property type="evidence" value="ECO:0007669"/>
    <property type="project" value="InterPro"/>
</dbReference>
<accession>A0A7Z7QNW9</accession>
<keyword evidence="3" id="KW-0067">ATP-binding</keyword>
<dbReference type="AlphaFoldDB" id="A0A7Z7QNW9"/>
<gene>
    <name evidence="3" type="ORF">C1O36_10625</name>
    <name evidence="4" type="ORF">NCTC12218_01022</name>
</gene>
<evidence type="ECO:0000256" key="1">
    <source>
        <dbReference type="SAM" id="Phobius"/>
    </source>
</evidence>
<feature type="transmembrane region" description="Helical" evidence="1">
    <location>
        <begin position="134"/>
        <end position="152"/>
    </location>
</feature>
<feature type="transmembrane region" description="Helical" evidence="1">
    <location>
        <begin position="57"/>
        <end position="75"/>
    </location>
</feature>
<dbReference type="Pfam" id="PF05975">
    <property type="entry name" value="EcsB"/>
    <property type="match status" value="1"/>
</dbReference>
<dbReference type="EMBL" id="POVK01000042">
    <property type="protein sequence ID" value="NHA34917.1"/>
    <property type="molecule type" value="Genomic_DNA"/>
</dbReference>
<evidence type="ECO:0000313" key="5">
    <source>
        <dbReference type="Proteomes" id="UP000264146"/>
    </source>
</evidence>
<keyword evidence="6" id="KW-1185">Reference proteome</keyword>
<proteinExistence type="predicted"/>
<reference evidence="4" key="2">
    <citation type="submission" date="2018-06" db="EMBL/GenBank/DDBJ databases">
        <authorList>
            <consortium name="Pathogen Informatics"/>
            <person name="Doyle S."/>
        </authorList>
    </citation>
    <scope>NUCLEOTIDE SEQUENCE [LARGE SCALE GENOMIC DNA]</scope>
    <source>
        <strain evidence="4">NCTC12218</strain>
    </source>
</reference>
<name>A0A7Z7QNW9_STASC</name>
<dbReference type="NCBIfam" id="NF047570">
    <property type="entry name" value="ABC_perm_EcsB"/>
    <property type="match status" value="1"/>
</dbReference>
<protein>
    <submittedName>
        <fullName evidence="4">ABC transporter permease</fullName>
    </submittedName>
    <submittedName>
        <fullName evidence="3">Multidrug ABC transporter ATP-binding protein</fullName>
    </submittedName>
</protein>
<evidence type="ECO:0000313" key="3">
    <source>
        <dbReference type="EMBL" id="NHA34917.1"/>
    </source>
</evidence>
<feature type="transmembrane region" description="Helical" evidence="1">
    <location>
        <begin position="106"/>
        <end position="128"/>
    </location>
</feature>
<dbReference type="EMBL" id="LR962863">
    <property type="protein sequence ID" value="CAD7359387.1"/>
    <property type="molecule type" value="Genomic_DNA"/>
</dbReference>